<dbReference type="Gene3D" id="3.40.50.300">
    <property type="entry name" value="P-loop containing nucleotide triphosphate hydrolases"/>
    <property type="match status" value="1"/>
</dbReference>
<feature type="domain" description="Phage terminase large subunit C-terminal" evidence="1">
    <location>
        <begin position="234"/>
        <end position="373"/>
    </location>
</feature>
<organism evidence="3">
    <name type="scientific">viral metagenome</name>
    <dbReference type="NCBI Taxonomy" id="1070528"/>
    <lineage>
        <taxon>unclassified sequences</taxon>
        <taxon>metagenomes</taxon>
        <taxon>organismal metagenomes</taxon>
    </lineage>
</organism>
<evidence type="ECO:0000313" key="2">
    <source>
        <dbReference type="EMBL" id="QJB00030.1"/>
    </source>
</evidence>
<dbReference type="EMBL" id="MT143867">
    <property type="protein sequence ID" value="QJB03978.1"/>
    <property type="molecule type" value="Genomic_DNA"/>
</dbReference>
<gene>
    <name evidence="2" type="ORF">MM171A00712_0025</name>
    <name evidence="3" type="ORF">MM171B00512_0021</name>
</gene>
<name>A0A6M3M9Q0_9ZZZZ</name>
<dbReference type="InterPro" id="IPR052380">
    <property type="entry name" value="Viral_DNA_packaging_terminase"/>
</dbReference>
<sequence>MKLRTTSIYEKLAQAWVGGKRHIWVEGGTAASKTYSVLQMLVLIAQNAKAPLLISITSESLPHLKRGVLRDFFAILEESPESNPNYNMSDHIYSFPSSKIEFFPADEPAKLRGGRRDILFINEINNISYDSYRELDSRTKRCTIADWNPTCEFFVHQNGLVNESDSSYIHATYLDALEVISPMVVKNILSMGECDPNWANVYIYGRIGKIEGLVYPLFAQVKTLPGGDTFYGLDFGFSTDVTALVKCVVQGDSLYSQELIYERGLTNQDIADRMAELGVRKNYDEIYADSAEPKSIEEIHQRGFNIKPCVKGPGSVEYGHQKVRQYKLHWTEDSVNCIKEMRNARYMTDKDGRLTAKITHVWTHGLDARRYAVVGKAELPEEKDAVVIFDSMSLIGAVDL</sequence>
<evidence type="ECO:0000259" key="1">
    <source>
        <dbReference type="Pfam" id="PF17288"/>
    </source>
</evidence>
<reference evidence="3" key="1">
    <citation type="submission" date="2020-03" db="EMBL/GenBank/DDBJ databases">
        <title>The deep terrestrial virosphere.</title>
        <authorList>
            <person name="Holmfeldt K."/>
            <person name="Nilsson E."/>
            <person name="Simone D."/>
            <person name="Lopez-Fernandez M."/>
            <person name="Wu X."/>
            <person name="de Brujin I."/>
            <person name="Lundin D."/>
            <person name="Andersson A."/>
            <person name="Bertilsson S."/>
            <person name="Dopson M."/>
        </authorList>
    </citation>
    <scope>NUCLEOTIDE SEQUENCE</scope>
    <source>
        <strain evidence="2">MM171A00712</strain>
        <strain evidence="3">MM171B00512</strain>
    </source>
</reference>
<dbReference type="Gene3D" id="3.30.420.280">
    <property type="match status" value="1"/>
</dbReference>
<dbReference type="InterPro" id="IPR035413">
    <property type="entry name" value="Terminase_L_C"/>
</dbReference>
<dbReference type="PANTHER" id="PTHR39184:SF1">
    <property type="entry name" value="PBSX PHAGE TERMINASE LARGE SUBUNIT"/>
    <property type="match status" value="1"/>
</dbReference>
<accession>A0A6M3M9Q0</accession>
<dbReference type="Pfam" id="PF17288">
    <property type="entry name" value="Terminase_3C"/>
    <property type="match status" value="1"/>
</dbReference>
<dbReference type="InterPro" id="IPR027417">
    <property type="entry name" value="P-loop_NTPase"/>
</dbReference>
<protein>
    <submittedName>
        <fullName evidence="3">Putative terminase</fullName>
    </submittedName>
</protein>
<dbReference type="EMBL" id="MT143678">
    <property type="protein sequence ID" value="QJB00030.1"/>
    <property type="molecule type" value="Genomic_DNA"/>
</dbReference>
<evidence type="ECO:0000313" key="3">
    <source>
        <dbReference type="EMBL" id="QJB03978.1"/>
    </source>
</evidence>
<dbReference type="AlphaFoldDB" id="A0A6M3M9Q0"/>
<dbReference type="PANTHER" id="PTHR39184">
    <property type="match status" value="1"/>
</dbReference>
<proteinExistence type="predicted"/>